<dbReference type="Proteomes" id="UP000178776">
    <property type="component" value="Chromosome"/>
</dbReference>
<dbReference type="EMBL" id="CP017707">
    <property type="protein sequence ID" value="AOZ48694.1"/>
    <property type="molecule type" value="Genomic_DNA"/>
</dbReference>
<dbReference type="InterPro" id="IPR006186">
    <property type="entry name" value="Ser/Thr-sp_prot-phosphatase"/>
</dbReference>
<dbReference type="GeneID" id="68839784"/>
<accession>A0A1D9LBY6</accession>
<organism evidence="2 3">
    <name type="scientific">Chromobacterium vaccinii</name>
    <dbReference type="NCBI Taxonomy" id="1108595"/>
    <lineage>
        <taxon>Bacteria</taxon>
        <taxon>Pseudomonadati</taxon>
        <taxon>Pseudomonadota</taxon>
        <taxon>Betaproteobacteria</taxon>
        <taxon>Neisseriales</taxon>
        <taxon>Chromobacteriaceae</taxon>
        <taxon>Chromobacterium</taxon>
    </lineage>
</organism>
<dbReference type="InterPro" id="IPR004843">
    <property type="entry name" value="Calcineurin-like_PHP"/>
</dbReference>
<dbReference type="KEGG" id="cvc:BKX93_00900"/>
<dbReference type="Gene3D" id="3.60.21.10">
    <property type="match status" value="1"/>
</dbReference>
<reference evidence="2 3" key="1">
    <citation type="submission" date="2016-10" db="EMBL/GenBank/DDBJ databases">
        <title>Chromobacterium muskegensis sp. nov., an insecticidal bacterium isolated from Sphagnum bogs.</title>
        <authorList>
            <person name="Sparks M.E."/>
            <person name="Blackburn M.B."/>
            <person name="Gundersen-Rindal D.E."/>
            <person name="Mitchell A."/>
            <person name="Farrar R."/>
            <person name="Kuhar D."/>
        </authorList>
    </citation>
    <scope>NUCLEOTIDE SEQUENCE [LARGE SCALE GENOMIC DNA]</scope>
    <source>
        <strain evidence="2 3">21-1</strain>
    </source>
</reference>
<dbReference type="InterPro" id="IPR029052">
    <property type="entry name" value="Metallo-depent_PP-like"/>
</dbReference>
<dbReference type="RefSeq" id="WP_070978198.1">
    <property type="nucleotide sequence ID" value="NZ_CP017707.1"/>
</dbReference>
<evidence type="ECO:0000259" key="1">
    <source>
        <dbReference type="PROSITE" id="PS00125"/>
    </source>
</evidence>
<dbReference type="PANTHER" id="PTHR42850">
    <property type="entry name" value="METALLOPHOSPHOESTERASE"/>
    <property type="match status" value="1"/>
</dbReference>
<evidence type="ECO:0000313" key="3">
    <source>
        <dbReference type="Proteomes" id="UP000178776"/>
    </source>
</evidence>
<dbReference type="GO" id="GO:0016791">
    <property type="term" value="F:phosphatase activity"/>
    <property type="evidence" value="ECO:0007669"/>
    <property type="project" value="TreeGrafter"/>
</dbReference>
<dbReference type="AlphaFoldDB" id="A0A1D9LBY6"/>
<proteinExistence type="predicted"/>
<dbReference type="InterPro" id="IPR050126">
    <property type="entry name" value="Ap4A_hydrolase"/>
</dbReference>
<dbReference type="SUPFAM" id="SSF56300">
    <property type="entry name" value="Metallo-dependent phosphatases"/>
    <property type="match status" value="1"/>
</dbReference>
<dbReference type="PROSITE" id="PS00125">
    <property type="entry name" value="SER_THR_PHOSPHATASE"/>
    <property type="match status" value="1"/>
</dbReference>
<protein>
    <recommendedName>
        <fullName evidence="1">Serine/threonine specific protein phosphatases domain-containing protein</fullName>
    </recommendedName>
</protein>
<dbReference type="Pfam" id="PF00149">
    <property type="entry name" value="Metallophos"/>
    <property type="match status" value="1"/>
</dbReference>
<dbReference type="GO" id="GO:0005737">
    <property type="term" value="C:cytoplasm"/>
    <property type="evidence" value="ECO:0007669"/>
    <property type="project" value="TreeGrafter"/>
</dbReference>
<gene>
    <name evidence="2" type="ORF">BKX93_00900</name>
</gene>
<sequence>MLIEKLPRNTQGRDWAVGDVHGCFAQLSRLLKIVAFDPARDRLLSVGDLVDRGPDSPMVTEWLAQPWFHAVRGNHEQMALDAVRNPQEDQKRHLCNGGRWLTELTSAERSACAAALSRLPLALEVDVEAGKIGVIHADCPGNDWTALAARLEAENPSEQDYDVLLWSRERVQNGGAGAVAGIDLVLAGHTPQPDAVLYDNVMHLDTGAVYGGKLTLFCLQDFVEVSLPSGFDHLARFELHELDASLPRR</sequence>
<dbReference type="STRING" id="1108595.BKX93_00900"/>
<name>A0A1D9LBY6_9NEIS</name>
<evidence type="ECO:0000313" key="2">
    <source>
        <dbReference type="EMBL" id="AOZ48694.1"/>
    </source>
</evidence>
<feature type="domain" description="Serine/threonine specific protein phosphatases" evidence="1">
    <location>
        <begin position="71"/>
        <end position="76"/>
    </location>
</feature>